<organism evidence="2 3">
    <name type="scientific">Marisediminicola antarctica</name>
    <dbReference type="NCBI Taxonomy" id="674079"/>
    <lineage>
        <taxon>Bacteria</taxon>
        <taxon>Bacillati</taxon>
        <taxon>Actinomycetota</taxon>
        <taxon>Actinomycetes</taxon>
        <taxon>Micrococcales</taxon>
        <taxon>Microbacteriaceae</taxon>
        <taxon>Marisediminicola</taxon>
    </lineage>
</organism>
<accession>A0A7L5AG51</accession>
<dbReference type="Proteomes" id="UP000464507">
    <property type="component" value="Chromosome"/>
</dbReference>
<gene>
    <name evidence="2" type="ORF">BHD05_04200</name>
</gene>
<reference evidence="2 3" key="1">
    <citation type="submission" date="2016-09" db="EMBL/GenBank/DDBJ databases">
        <title>Complete genome sequence of microbes from the polar regions.</title>
        <authorList>
            <person name="Liao L."/>
            <person name="Chen B."/>
        </authorList>
    </citation>
    <scope>NUCLEOTIDE SEQUENCE [LARGE SCALE GENOMIC DNA]</scope>
    <source>
        <strain evidence="2 3">ZS314</strain>
    </source>
</reference>
<proteinExistence type="predicted"/>
<evidence type="ECO:0000313" key="2">
    <source>
        <dbReference type="EMBL" id="QHO68962.1"/>
    </source>
</evidence>
<evidence type="ECO:0000313" key="3">
    <source>
        <dbReference type="Proteomes" id="UP000464507"/>
    </source>
</evidence>
<name>A0A7L5AG51_9MICO</name>
<evidence type="ECO:0000256" key="1">
    <source>
        <dbReference type="SAM" id="Phobius"/>
    </source>
</evidence>
<keyword evidence="3" id="KW-1185">Reference proteome</keyword>
<dbReference type="EMBL" id="CP017146">
    <property type="protein sequence ID" value="QHO68962.1"/>
    <property type="molecule type" value="Genomic_DNA"/>
</dbReference>
<dbReference type="AlphaFoldDB" id="A0A7L5AG51"/>
<feature type="transmembrane region" description="Helical" evidence="1">
    <location>
        <begin position="34"/>
        <end position="51"/>
    </location>
</feature>
<sequence>MSQLSPYAALMGTDNNDTVASFADAMGVAFADNPWPFVFLGVVVVAEMILPNRRSRRRRRR</sequence>
<protein>
    <submittedName>
        <fullName evidence="2">Uncharacterized protein</fullName>
    </submittedName>
</protein>
<keyword evidence="1" id="KW-0812">Transmembrane</keyword>
<dbReference type="RefSeq" id="WP_161885321.1">
    <property type="nucleotide sequence ID" value="NZ_CP017146.1"/>
</dbReference>
<dbReference type="KEGG" id="mant:BHD05_04200"/>
<keyword evidence="1" id="KW-0472">Membrane</keyword>
<keyword evidence="1" id="KW-1133">Transmembrane helix</keyword>